<dbReference type="RefSeq" id="WP_068729851.1">
    <property type="nucleotide sequence ID" value="NZ_LVYV01000001.1"/>
</dbReference>
<dbReference type="AlphaFoldDB" id="A0A109ZYD4"/>
<protein>
    <submittedName>
        <fullName evidence="1">Mlr2967 protein</fullName>
    </submittedName>
</protein>
<dbReference type="OrthoDB" id="7847400at2"/>
<dbReference type="STRING" id="943830.A4A58_03645"/>
<accession>A0A109ZYD4</accession>
<dbReference type="Proteomes" id="UP000076574">
    <property type="component" value="Unassembled WGS sequence"/>
</dbReference>
<organism evidence="1">
    <name type="scientific">Tardiphaga robiniae</name>
    <dbReference type="NCBI Taxonomy" id="943830"/>
    <lineage>
        <taxon>Bacteria</taxon>
        <taxon>Pseudomonadati</taxon>
        <taxon>Pseudomonadota</taxon>
        <taxon>Alphaproteobacteria</taxon>
        <taxon>Hyphomicrobiales</taxon>
        <taxon>Nitrobacteraceae</taxon>
        <taxon>Tardiphaga</taxon>
    </lineage>
</organism>
<keyword evidence="3" id="KW-1185">Reference proteome</keyword>
<gene>
    <name evidence="2" type="ORF">A4A58_03645</name>
    <name evidence="1" type="ORF">PROKKA_00741</name>
</gene>
<reference evidence="1" key="1">
    <citation type="submission" date="2015-10" db="EMBL/GenBank/DDBJ databases">
        <title>Evolution marks in rhizobial microsymbionts genomes from the relict species Vavilovia formosa (Stev.) Fed.</title>
        <authorList>
            <person name="Kopat V."/>
        </authorList>
    </citation>
    <scope>NUCLEOTIDE SEQUENCE</scope>
    <source>
        <strain evidence="1">Vaf-07</strain>
    </source>
</reference>
<proteinExistence type="predicted"/>
<dbReference type="EMBL" id="LVYV01000001">
    <property type="protein sequence ID" value="KZD25518.1"/>
    <property type="molecule type" value="Genomic_DNA"/>
</dbReference>
<evidence type="ECO:0000313" key="2">
    <source>
        <dbReference type="EMBL" id="KZD25518.1"/>
    </source>
</evidence>
<dbReference type="EMBL" id="KT955714">
    <property type="protein sequence ID" value="AMH39552.1"/>
    <property type="molecule type" value="Genomic_DNA"/>
</dbReference>
<sequence length="150" mass="16997">MMRLLITGIWACLVTVGTSFGISYWKETAAALPAKQDQPEGLVYEKVKVINVPMIADGSVQGYIITQLVFTANAKVLRQLPVPPEPFVVDEAFRMIYGDQKLDFKNLGRYDLTQFAQAVRAQVNKRLQTEALQEVLVQDFNYVSKDQIRR</sequence>
<name>A0A109ZYD4_9BRAD</name>
<evidence type="ECO:0000313" key="3">
    <source>
        <dbReference type="Proteomes" id="UP000076574"/>
    </source>
</evidence>
<evidence type="ECO:0000313" key="1">
    <source>
        <dbReference type="EMBL" id="AMH39552.1"/>
    </source>
</evidence>
<reference evidence="2 3" key="2">
    <citation type="submission" date="2016-03" db="EMBL/GenBank/DDBJ databases">
        <title>Microsymbionts genomes from the relict species Vavilovia formosa (Stev.) Fed.</title>
        <authorList>
            <person name="Kopat V."/>
            <person name="Chirak E."/>
            <person name="Kimeklis A."/>
            <person name="Andronov E."/>
        </authorList>
    </citation>
    <scope>NUCLEOTIDE SEQUENCE [LARGE SCALE GENOMIC DNA]</scope>
    <source>
        <strain evidence="2 3">Vaf07</strain>
    </source>
</reference>